<evidence type="ECO:0000256" key="1">
    <source>
        <dbReference type="SAM" id="Phobius"/>
    </source>
</evidence>
<reference evidence="2 3" key="1">
    <citation type="submission" date="2018-05" db="EMBL/GenBank/DDBJ databases">
        <title>Marinilabilia rubrum sp. nov., isolated from saltern sediment.</title>
        <authorList>
            <person name="Zhang R."/>
        </authorList>
    </citation>
    <scope>NUCLEOTIDE SEQUENCE [LARGE SCALE GENOMIC DNA]</scope>
    <source>
        <strain evidence="2 3">WTE16</strain>
    </source>
</reference>
<dbReference type="Proteomes" id="UP000244956">
    <property type="component" value="Unassembled WGS sequence"/>
</dbReference>
<protein>
    <submittedName>
        <fullName evidence="2">Uncharacterized protein</fullName>
    </submittedName>
</protein>
<keyword evidence="1" id="KW-1133">Transmembrane helix</keyword>
<gene>
    <name evidence="2" type="ORF">DDZ16_06030</name>
</gene>
<evidence type="ECO:0000313" key="2">
    <source>
        <dbReference type="EMBL" id="PWE00485.1"/>
    </source>
</evidence>
<feature type="transmembrane region" description="Helical" evidence="1">
    <location>
        <begin position="49"/>
        <end position="68"/>
    </location>
</feature>
<keyword evidence="3" id="KW-1185">Reference proteome</keyword>
<proteinExistence type="predicted"/>
<feature type="transmembrane region" description="Helical" evidence="1">
    <location>
        <begin position="20"/>
        <end position="40"/>
    </location>
</feature>
<name>A0A2U2BBN4_9BACT</name>
<accession>A0A2U2BBN4</accession>
<keyword evidence="1" id="KW-0812">Transmembrane</keyword>
<dbReference type="AlphaFoldDB" id="A0A2U2BBN4"/>
<evidence type="ECO:0000313" key="3">
    <source>
        <dbReference type="Proteomes" id="UP000244956"/>
    </source>
</evidence>
<comment type="caution">
    <text evidence="2">The sequence shown here is derived from an EMBL/GenBank/DDBJ whole genome shotgun (WGS) entry which is preliminary data.</text>
</comment>
<keyword evidence="1" id="KW-0472">Membrane</keyword>
<dbReference type="EMBL" id="QEWP01000003">
    <property type="protein sequence ID" value="PWE00485.1"/>
    <property type="molecule type" value="Genomic_DNA"/>
</dbReference>
<sequence>MDFIDKHYVALWFVLQEGKFNRILLKTLAGFLLPLSVLITKERNMRKSWLIITALLLIVLTVVMVGHMHPQKKKDIRLKYSQLPQSDSPQP</sequence>
<organism evidence="2 3">
    <name type="scientific">Marinilabilia rubra</name>
    <dbReference type="NCBI Taxonomy" id="2162893"/>
    <lineage>
        <taxon>Bacteria</taxon>
        <taxon>Pseudomonadati</taxon>
        <taxon>Bacteroidota</taxon>
        <taxon>Bacteroidia</taxon>
        <taxon>Marinilabiliales</taxon>
        <taxon>Marinilabiliaceae</taxon>
        <taxon>Marinilabilia</taxon>
    </lineage>
</organism>